<sequence>MAAKAVQDSMTIIFPSSTRSSLAHGLDRLSPTHRVASPLTGLLSNHELKKIVADMVD</sequence>
<comment type="caution">
    <text evidence="1">The sequence shown here is derived from an EMBL/GenBank/DDBJ whole genome shotgun (WGS) entry which is preliminary data.</text>
</comment>
<proteinExistence type="predicted"/>
<dbReference type="RefSeq" id="WP_310227722.1">
    <property type="nucleotide sequence ID" value="NZ_JAVDWV010000033.1"/>
</dbReference>
<dbReference type="EMBL" id="JAVDWV010000033">
    <property type="protein sequence ID" value="MDR7157206.1"/>
    <property type="molecule type" value="Genomic_DNA"/>
</dbReference>
<organism evidence="1 2">
    <name type="scientific">Sphingobium xenophagum</name>
    <dbReference type="NCBI Taxonomy" id="121428"/>
    <lineage>
        <taxon>Bacteria</taxon>
        <taxon>Pseudomonadati</taxon>
        <taxon>Pseudomonadota</taxon>
        <taxon>Alphaproteobacteria</taxon>
        <taxon>Sphingomonadales</taxon>
        <taxon>Sphingomonadaceae</taxon>
        <taxon>Sphingobium</taxon>
    </lineage>
</organism>
<keyword evidence="2" id="KW-1185">Reference proteome</keyword>
<evidence type="ECO:0000313" key="1">
    <source>
        <dbReference type="EMBL" id="MDR7157206.1"/>
    </source>
</evidence>
<protein>
    <submittedName>
        <fullName evidence="1">Uncharacterized protein</fullName>
    </submittedName>
</protein>
<dbReference type="Proteomes" id="UP001267638">
    <property type="component" value="Unassembled WGS sequence"/>
</dbReference>
<evidence type="ECO:0000313" key="2">
    <source>
        <dbReference type="Proteomes" id="UP001267638"/>
    </source>
</evidence>
<name>A0ABU1X6J5_SPHXE</name>
<reference evidence="1 2" key="1">
    <citation type="submission" date="2023-07" db="EMBL/GenBank/DDBJ databases">
        <title>Sorghum-associated microbial communities from plants grown in Nebraska, USA.</title>
        <authorList>
            <person name="Schachtman D."/>
        </authorList>
    </citation>
    <scope>NUCLEOTIDE SEQUENCE [LARGE SCALE GENOMIC DNA]</scope>
    <source>
        <strain evidence="1 2">4256</strain>
    </source>
</reference>
<accession>A0ABU1X6J5</accession>
<gene>
    <name evidence="1" type="ORF">J2W40_004054</name>
</gene>